<dbReference type="GO" id="GO:0008652">
    <property type="term" value="P:amino acid biosynthetic process"/>
    <property type="evidence" value="ECO:0007669"/>
    <property type="project" value="UniProtKB-KW"/>
</dbReference>
<dbReference type="PIRSF" id="PIRSF001361">
    <property type="entry name" value="DAHP_synthase"/>
    <property type="match status" value="1"/>
</dbReference>
<dbReference type="UniPathway" id="UPA00053">
    <property type="reaction ID" value="UER00084"/>
</dbReference>
<dbReference type="GO" id="GO:0005737">
    <property type="term" value="C:cytoplasm"/>
    <property type="evidence" value="ECO:0007669"/>
    <property type="project" value="TreeGrafter"/>
</dbReference>
<dbReference type="InterPro" id="IPR006219">
    <property type="entry name" value="DAHP_synth_1"/>
</dbReference>
<comment type="caution">
    <text evidence="10">The sequence shown here is derived from an EMBL/GenBank/DDBJ whole genome shotgun (WGS) entry which is preliminary data.</text>
</comment>
<dbReference type="Proteomes" id="UP000011651">
    <property type="component" value="Unassembled WGS sequence"/>
</dbReference>
<dbReference type="AlphaFoldDB" id="L9UB10"/>
<dbReference type="NCBIfam" id="NF009395">
    <property type="entry name" value="PRK12755.1"/>
    <property type="match status" value="1"/>
</dbReference>
<keyword evidence="6 8" id="KW-0057">Aromatic amino acid biosynthesis</keyword>
<accession>L9UB10</accession>
<evidence type="ECO:0000313" key="10">
    <source>
        <dbReference type="EMBL" id="ELY22125.1"/>
    </source>
</evidence>
<organism evidence="10 11">
    <name type="scientific">Vreelandella titanicae BH1</name>
    <dbReference type="NCBI Taxonomy" id="1204738"/>
    <lineage>
        <taxon>Bacteria</taxon>
        <taxon>Pseudomonadati</taxon>
        <taxon>Pseudomonadota</taxon>
        <taxon>Gammaproteobacteria</taxon>
        <taxon>Oceanospirillales</taxon>
        <taxon>Halomonadaceae</taxon>
        <taxon>Vreelandella</taxon>
    </lineage>
</organism>
<keyword evidence="4 8" id="KW-0028">Amino-acid biosynthesis</keyword>
<dbReference type="FunFam" id="3.20.20.70:FF:000005">
    <property type="entry name" value="Phospho-2-dehydro-3-deoxyheptonate aldolase"/>
    <property type="match status" value="1"/>
</dbReference>
<dbReference type="InterPro" id="IPR006218">
    <property type="entry name" value="DAHP1/KDSA"/>
</dbReference>
<evidence type="ECO:0000256" key="1">
    <source>
        <dbReference type="ARBA" id="ARBA00003726"/>
    </source>
</evidence>
<evidence type="ECO:0000256" key="8">
    <source>
        <dbReference type="PIRNR" id="PIRNR001361"/>
    </source>
</evidence>
<comment type="catalytic activity">
    <reaction evidence="7 8">
        <text>D-erythrose 4-phosphate + phosphoenolpyruvate + H2O = 7-phospho-2-dehydro-3-deoxy-D-arabino-heptonate + phosphate</text>
        <dbReference type="Rhea" id="RHEA:14717"/>
        <dbReference type="ChEBI" id="CHEBI:15377"/>
        <dbReference type="ChEBI" id="CHEBI:16897"/>
        <dbReference type="ChEBI" id="CHEBI:43474"/>
        <dbReference type="ChEBI" id="CHEBI:58394"/>
        <dbReference type="ChEBI" id="CHEBI:58702"/>
        <dbReference type="EC" id="2.5.1.54"/>
    </reaction>
</comment>
<dbReference type="Gene3D" id="3.20.20.70">
    <property type="entry name" value="Aldolase class I"/>
    <property type="match status" value="1"/>
</dbReference>
<dbReference type="PANTHER" id="PTHR21225">
    <property type="entry name" value="PHOSPHO-2-DEHYDRO-3-DEOXYHEPTONATE ALDOLASE DAHP SYNTHETASE"/>
    <property type="match status" value="1"/>
</dbReference>
<comment type="function">
    <text evidence="1 8">Stereospecific condensation of phosphoenolpyruvate (PEP) and D-erythrose-4-phosphate (E4P) giving rise to 3-deoxy-D-arabino-heptulosonate-7-phosphate (DAHP).</text>
</comment>
<evidence type="ECO:0000259" key="9">
    <source>
        <dbReference type="Pfam" id="PF00793"/>
    </source>
</evidence>
<dbReference type="NCBIfam" id="TIGR00034">
    <property type="entry name" value="aroFGH"/>
    <property type="match status" value="1"/>
</dbReference>
<gene>
    <name evidence="10" type="ORF">HALTITAN_0674</name>
</gene>
<dbReference type="PATRIC" id="fig|1204738.3.peg.1003"/>
<evidence type="ECO:0000256" key="7">
    <source>
        <dbReference type="ARBA" id="ARBA00047508"/>
    </source>
</evidence>
<evidence type="ECO:0000256" key="3">
    <source>
        <dbReference type="ARBA" id="ARBA00007985"/>
    </source>
</evidence>
<dbReference type="PANTHER" id="PTHR21225:SF10">
    <property type="entry name" value="PHOSPHO-2-DEHYDRO-3-DEOXYHEPTONATE ALDOLASE, TYR-SENSITIVE"/>
    <property type="match status" value="1"/>
</dbReference>
<protein>
    <recommendedName>
        <fullName evidence="8">Phospho-2-dehydro-3-deoxyheptonate aldolase</fullName>
        <ecNumber evidence="8">2.5.1.54</ecNumber>
    </recommendedName>
</protein>
<dbReference type="GO" id="GO:0009073">
    <property type="term" value="P:aromatic amino acid family biosynthetic process"/>
    <property type="evidence" value="ECO:0007669"/>
    <property type="project" value="UniProtKB-KW"/>
</dbReference>
<feature type="domain" description="DAHP synthetase I/KDSA" evidence="9">
    <location>
        <begin position="75"/>
        <end position="369"/>
    </location>
</feature>
<dbReference type="InterPro" id="IPR013785">
    <property type="entry name" value="Aldolase_TIM"/>
</dbReference>
<sequence length="388" mass="42225">MIFTCPASDSMCHFYRPLTSSVITQSTGSKMPEQQVNNLNVLAQDVLTTPEALKNAVPLTEAAERTVIEGRQTIQNILDGNDPRLLVVVGPCSIHDVEAALDYARRLRELADQVSDSLYIVMRVYFEKPRTTVGWKGLINDPHLNDSFEIDEGLHIARKLLVDLAEMGLPLATEALDPISPQYLQDCISWSAIGARTTESQTHREMASGLSCPVGFKNGTDGSLDVAINALQSVASPHNFLGINQAGQVAIIRTRGNAYGHVVLRGGNGKPNYDSVSVALAEKELEKAKLSPNIMIDCSHANSNKDAALQPLVLENVTNQILEGNTSIIGLMVESNIGWGNQKLTQDLSQLQYGVSITDACIDWDTTVETFSRMNDKLAAALAKRIVK</sequence>
<dbReference type="Pfam" id="PF00793">
    <property type="entry name" value="DAHP_synth_1"/>
    <property type="match status" value="1"/>
</dbReference>
<dbReference type="SUPFAM" id="SSF51569">
    <property type="entry name" value="Aldolase"/>
    <property type="match status" value="1"/>
</dbReference>
<comment type="similarity">
    <text evidence="3 8">Belongs to the class-I DAHP synthase family.</text>
</comment>
<dbReference type="GO" id="GO:0009423">
    <property type="term" value="P:chorismate biosynthetic process"/>
    <property type="evidence" value="ECO:0007669"/>
    <property type="project" value="UniProtKB-UniPathway"/>
</dbReference>
<reference evidence="10 11" key="1">
    <citation type="journal article" date="2013" name="Genome Announc.">
        <title>Draft Genome of the Marine Gammaproteobacterium Halomonas titanicae.</title>
        <authorList>
            <person name="Sanchez-Porro C."/>
            <person name="de la Haba R.R."/>
            <person name="Cruz-Hernandez N."/>
            <person name="Gonzalez J.M."/>
            <person name="Reyes-Guirao C."/>
            <person name="Navarro-Sampedro L."/>
            <person name="Carballo M."/>
            <person name="Ventosa A."/>
        </authorList>
    </citation>
    <scope>NUCLEOTIDE SEQUENCE [LARGE SCALE GENOMIC DNA]</scope>
    <source>
        <strain evidence="10 11">BH1</strain>
    </source>
</reference>
<dbReference type="EC" id="2.5.1.54" evidence="8"/>
<name>L9UB10_9GAMM</name>
<dbReference type="GO" id="GO:0003849">
    <property type="term" value="F:3-deoxy-7-phosphoheptulonate synthase activity"/>
    <property type="evidence" value="ECO:0007669"/>
    <property type="project" value="UniProtKB-EC"/>
</dbReference>
<evidence type="ECO:0000256" key="4">
    <source>
        <dbReference type="ARBA" id="ARBA00022605"/>
    </source>
</evidence>
<keyword evidence="5 8" id="KW-0808">Transferase</keyword>
<evidence type="ECO:0000256" key="5">
    <source>
        <dbReference type="ARBA" id="ARBA00022679"/>
    </source>
</evidence>
<evidence type="ECO:0000313" key="11">
    <source>
        <dbReference type="Proteomes" id="UP000011651"/>
    </source>
</evidence>
<proteinExistence type="inferred from homology"/>
<evidence type="ECO:0000256" key="6">
    <source>
        <dbReference type="ARBA" id="ARBA00023141"/>
    </source>
</evidence>
<comment type="pathway">
    <text evidence="2 8">Metabolic intermediate biosynthesis; chorismate biosynthesis; chorismate from D-erythrose 4-phosphate and phosphoenolpyruvate: step 1/7.</text>
</comment>
<evidence type="ECO:0000256" key="2">
    <source>
        <dbReference type="ARBA" id="ARBA00004688"/>
    </source>
</evidence>
<dbReference type="GO" id="GO:0042802">
    <property type="term" value="F:identical protein binding"/>
    <property type="evidence" value="ECO:0007669"/>
    <property type="project" value="UniProtKB-ARBA"/>
</dbReference>
<dbReference type="EMBL" id="AOPO01000002">
    <property type="protein sequence ID" value="ELY22125.1"/>
    <property type="molecule type" value="Genomic_DNA"/>
</dbReference>